<protein>
    <submittedName>
        <fullName evidence="1">Uncharacterized protein</fullName>
    </submittedName>
</protein>
<evidence type="ECO:0000313" key="1">
    <source>
        <dbReference type="EMBL" id="BDG68597.1"/>
    </source>
</evidence>
<dbReference type="EMBL" id="AP025635">
    <property type="protein sequence ID" value="BDG68597.1"/>
    <property type="molecule type" value="Genomic_DNA"/>
</dbReference>
<dbReference type="Proteomes" id="UP000831692">
    <property type="component" value="Chromosome"/>
</dbReference>
<proteinExistence type="predicted"/>
<gene>
    <name evidence="1" type="ORF">ENLAB_21610</name>
</gene>
<sequence>MLDLVKEIVINVTISVFSFFSHRDAKNDYKIRCFLGMIEGVTKEDDLFNENEKMDGNLCHFQSIVDPVAGFCCGFCCES</sequence>
<accession>A0ABM7XTZ3</accession>
<keyword evidence="2" id="KW-1185">Reference proteome</keyword>
<organism evidence="1 2">
    <name type="scientific">Enterococcus innesii</name>
    <dbReference type="NCBI Taxonomy" id="2839759"/>
    <lineage>
        <taxon>Bacteria</taxon>
        <taxon>Bacillati</taxon>
        <taxon>Bacillota</taxon>
        <taxon>Bacilli</taxon>
        <taxon>Lactobacillales</taxon>
        <taxon>Enterococcaceae</taxon>
        <taxon>Enterococcus</taxon>
    </lineage>
</organism>
<name>A0ABM7XTZ3_9ENTE</name>
<evidence type="ECO:0000313" key="2">
    <source>
        <dbReference type="Proteomes" id="UP000831692"/>
    </source>
</evidence>
<reference evidence="1 2" key="1">
    <citation type="submission" date="2022-03" db="EMBL/GenBank/DDBJ databases">
        <title>Complete genome sequence of Enterococcus innesii DB-1.</title>
        <authorList>
            <person name="Fukuda D."/>
            <person name="Nolasco-Hipolito C."/>
        </authorList>
    </citation>
    <scope>NUCLEOTIDE SEQUENCE [LARGE SCALE GENOMIC DNA]</scope>
    <source>
        <strain evidence="1 2">DB-1</strain>
    </source>
</reference>